<dbReference type="InterPro" id="IPR036593">
    <property type="entry name" value="CPE0013-like_sf"/>
</dbReference>
<organism evidence="1 2">
    <name type="scientific">Fonticella tunisiensis</name>
    <dbReference type="NCBI Taxonomy" id="1096341"/>
    <lineage>
        <taxon>Bacteria</taxon>
        <taxon>Bacillati</taxon>
        <taxon>Bacillota</taxon>
        <taxon>Clostridia</taxon>
        <taxon>Eubacteriales</taxon>
        <taxon>Clostridiaceae</taxon>
        <taxon>Fonticella</taxon>
    </lineage>
</organism>
<dbReference type="Gene3D" id="3.10.530.10">
    <property type="entry name" value="CPE0013-like"/>
    <property type="match status" value="1"/>
</dbReference>
<dbReference type="OrthoDB" id="9811531at2"/>
<dbReference type="PANTHER" id="PTHR39450">
    <property type="entry name" value="MOLYBDOPTERIN OXIDOREDUCTASE, 4FE-4S CLUSTER-BINDING SUBUNIT"/>
    <property type="match status" value="1"/>
</dbReference>
<sequence>MEVKKMICINCPLGCSLEITIDGEEINVSGNKCKRGREYGISEIKDPRRIVTSTVRVLNGDKMLVSVKTSREIPKKLIFDVMKEINGVKLKAPVSIGDIVIKDILGTGVDVVATSNAKKI</sequence>
<dbReference type="Proteomes" id="UP000295325">
    <property type="component" value="Unassembled WGS sequence"/>
</dbReference>
<gene>
    <name evidence="1" type="ORF">EDD71_10792</name>
</gene>
<comment type="caution">
    <text evidence="1">The sequence shown here is derived from an EMBL/GenBank/DDBJ whole genome shotgun (WGS) entry which is preliminary data.</text>
</comment>
<dbReference type="InterPro" id="IPR012460">
    <property type="entry name" value="DUF1667"/>
</dbReference>
<dbReference type="AlphaFoldDB" id="A0A4R7KRJ8"/>
<dbReference type="PANTHER" id="PTHR39450:SF1">
    <property type="entry name" value="DUF1667 DOMAIN-CONTAINING PROTEIN"/>
    <property type="match status" value="1"/>
</dbReference>
<dbReference type="RefSeq" id="WP_133627844.1">
    <property type="nucleotide sequence ID" value="NZ_SOAZ01000007.1"/>
</dbReference>
<reference evidence="1 2" key="1">
    <citation type="submission" date="2019-03" db="EMBL/GenBank/DDBJ databases">
        <title>Genomic Encyclopedia of Type Strains, Phase IV (KMG-IV): sequencing the most valuable type-strain genomes for metagenomic binning, comparative biology and taxonomic classification.</title>
        <authorList>
            <person name="Goeker M."/>
        </authorList>
    </citation>
    <scope>NUCLEOTIDE SEQUENCE [LARGE SCALE GENOMIC DNA]</scope>
    <source>
        <strain evidence="1 2">DSM 24455</strain>
    </source>
</reference>
<name>A0A4R7KRJ8_9CLOT</name>
<dbReference type="Pfam" id="PF07892">
    <property type="entry name" value="DUF1667"/>
    <property type="match status" value="1"/>
</dbReference>
<protein>
    <submittedName>
        <fullName evidence="1">CxxC motif-containing protein</fullName>
    </submittedName>
</protein>
<evidence type="ECO:0000313" key="2">
    <source>
        <dbReference type="Proteomes" id="UP000295325"/>
    </source>
</evidence>
<keyword evidence="2" id="KW-1185">Reference proteome</keyword>
<proteinExistence type="predicted"/>
<accession>A0A4R7KRJ8</accession>
<dbReference type="SUPFAM" id="SSF160148">
    <property type="entry name" value="CPE0013-like"/>
    <property type="match status" value="1"/>
</dbReference>
<evidence type="ECO:0000313" key="1">
    <source>
        <dbReference type="EMBL" id="TDT61366.1"/>
    </source>
</evidence>
<dbReference type="EMBL" id="SOAZ01000007">
    <property type="protein sequence ID" value="TDT61366.1"/>
    <property type="molecule type" value="Genomic_DNA"/>
</dbReference>